<keyword evidence="3" id="KW-1185">Reference proteome</keyword>
<keyword evidence="1" id="KW-1133">Transmembrane helix</keyword>
<reference evidence="2 3" key="1">
    <citation type="submission" date="2016-10" db="EMBL/GenBank/DDBJ databases">
        <authorList>
            <person name="de Groot N.N."/>
        </authorList>
    </citation>
    <scope>NUCLEOTIDE SEQUENCE [LARGE SCALE GENOMIC DNA]</scope>
    <source>
        <strain evidence="2 3">CGMCC 1.3442</strain>
    </source>
</reference>
<gene>
    <name evidence="2" type="ORF">SAMN05216498_0790</name>
</gene>
<feature type="transmembrane region" description="Helical" evidence="1">
    <location>
        <begin position="312"/>
        <end position="331"/>
    </location>
</feature>
<organism evidence="2 3">
    <name type="scientific">Tenuibacillus multivorans</name>
    <dbReference type="NCBI Taxonomy" id="237069"/>
    <lineage>
        <taxon>Bacteria</taxon>
        <taxon>Bacillati</taxon>
        <taxon>Bacillota</taxon>
        <taxon>Bacilli</taxon>
        <taxon>Bacillales</taxon>
        <taxon>Bacillaceae</taxon>
        <taxon>Tenuibacillus</taxon>
    </lineage>
</organism>
<feature type="transmembrane region" description="Helical" evidence="1">
    <location>
        <begin position="181"/>
        <end position="206"/>
    </location>
</feature>
<dbReference type="Proteomes" id="UP000199334">
    <property type="component" value="Unassembled WGS sequence"/>
</dbReference>
<protein>
    <submittedName>
        <fullName evidence="2">Uncharacterized protein</fullName>
    </submittedName>
</protein>
<evidence type="ECO:0000313" key="3">
    <source>
        <dbReference type="Proteomes" id="UP000199334"/>
    </source>
</evidence>
<dbReference type="AlphaFoldDB" id="A0A1G9WLH0"/>
<dbReference type="STRING" id="237069.SAMN05216498_0790"/>
<feature type="transmembrane region" description="Helical" evidence="1">
    <location>
        <begin position="255"/>
        <end position="273"/>
    </location>
</feature>
<keyword evidence="1" id="KW-0472">Membrane</keyword>
<accession>A0A1G9WLH0</accession>
<dbReference type="Pfam" id="PF22564">
    <property type="entry name" value="HAAS"/>
    <property type="match status" value="1"/>
</dbReference>
<sequence>MMKMIDRYLYAVSKRLPPSQREDISEELRGLIEDMLDSKVGDREATEQDVEEVLVALGSPSELAAKYGGVKESLIGPRLYYTYISVIKVVLFSILLAMGVVFAIEIIMDPVSILEHFIDFITNTITVAVQALLWVTVCFVIADYNGWNPRSLTKGTHYKWSPKDLPIIPDPKKQIKRSESIIGIIFSILFLIFVTFSNHLIGMFFFENDDLVGVAPFLDQDVIGQYLPIIYLIVAVGVLKECLKLIIGKWTKNLAIFNLLINGVILALIFILLKDNLIWNPHFMQDLTQLSDVEPGTEIYSTIEKIWDNSRLGLVVVFLIGVLIDTVISFYKALRKDASFR</sequence>
<keyword evidence="1" id="KW-0812">Transmembrane</keyword>
<name>A0A1G9WLH0_9BACI</name>
<evidence type="ECO:0000313" key="2">
    <source>
        <dbReference type="EMBL" id="SDM85093.1"/>
    </source>
</evidence>
<evidence type="ECO:0000256" key="1">
    <source>
        <dbReference type="SAM" id="Phobius"/>
    </source>
</evidence>
<feature type="transmembrane region" description="Helical" evidence="1">
    <location>
        <begin position="120"/>
        <end position="142"/>
    </location>
</feature>
<proteinExistence type="predicted"/>
<dbReference type="EMBL" id="FNIG01000001">
    <property type="protein sequence ID" value="SDM85093.1"/>
    <property type="molecule type" value="Genomic_DNA"/>
</dbReference>
<feature type="transmembrane region" description="Helical" evidence="1">
    <location>
        <begin position="226"/>
        <end position="243"/>
    </location>
</feature>
<feature type="transmembrane region" description="Helical" evidence="1">
    <location>
        <begin position="80"/>
        <end position="108"/>
    </location>
</feature>